<keyword evidence="3" id="KW-1185">Reference proteome</keyword>
<feature type="compositionally biased region" description="Basic and acidic residues" evidence="1">
    <location>
        <begin position="19"/>
        <end position="33"/>
    </location>
</feature>
<sequence length="199" mass="21621">MIIHWEGSRVWGGGRGRKGREELEKEGKGREGDGEFTSPPLSPPSPIHRHGGATLAGHTRLERPGCQWGGRGRKEGCLGRSNMADVEKAVWQGGGGGVDDVHPIPAVTVEASRVTRPRFCLKMNIYNNLPHVVLTTLQNSLGECQSATSAINTVSAPSRGPDKSGVMDSSSVLLYLVQRQNHARCITKTSLHEFFNFLK</sequence>
<dbReference type="EMBL" id="VSRR010013148">
    <property type="protein sequence ID" value="MPC55406.1"/>
    <property type="molecule type" value="Genomic_DNA"/>
</dbReference>
<reference evidence="2 3" key="1">
    <citation type="submission" date="2019-05" db="EMBL/GenBank/DDBJ databases">
        <title>Another draft genome of Portunus trituberculatus and its Hox gene families provides insights of decapod evolution.</title>
        <authorList>
            <person name="Jeong J.-H."/>
            <person name="Song I."/>
            <person name="Kim S."/>
            <person name="Choi T."/>
            <person name="Kim D."/>
            <person name="Ryu S."/>
            <person name="Kim W."/>
        </authorList>
    </citation>
    <scope>NUCLEOTIDE SEQUENCE [LARGE SCALE GENOMIC DNA]</scope>
    <source>
        <tissue evidence="2">Muscle</tissue>
    </source>
</reference>
<evidence type="ECO:0000313" key="3">
    <source>
        <dbReference type="Proteomes" id="UP000324222"/>
    </source>
</evidence>
<dbReference type="AlphaFoldDB" id="A0A5B7GCW3"/>
<name>A0A5B7GCW3_PORTR</name>
<gene>
    <name evidence="2" type="ORF">E2C01_049341</name>
</gene>
<comment type="caution">
    <text evidence="2">The sequence shown here is derived from an EMBL/GenBank/DDBJ whole genome shotgun (WGS) entry which is preliminary data.</text>
</comment>
<evidence type="ECO:0000256" key="1">
    <source>
        <dbReference type="SAM" id="MobiDB-lite"/>
    </source>
</evidence>
<feature type="region of interest" description="Disordered" evidence="1">
    <location>
        <begin position="1"/>
        <end position="78"/>
    </location>
</feature>
<protein>
    <submittedName>
        <fullName evidence="2">Uncharacterized protein</fullName>
    </submittedName>
</protein>
<accession>A0A5B7GCW3</accession>
<evidence type="ECO:0000313" key="2">
    <source>
        <dbReference type="EMBL" id="MPC55406.1"/>
    </source>
</evidence>
<organism evidence="2 3">
    <name type="scientific">Portunus trituberculatus</name>
    <name type="common">Swimming crab</name>
    <name type="synonym">Neptunus trituberculatus</name>
    <dbReference type="NCBI Taxonomy" id="210409"/>
    <lineage>
        <taxon>Eukaryota</taxon>
        <taxon>Metazoa</taxon>
        <taxon>Ecdysozoa</taxon>
        <taxon>Arthropoda</taxon>
        <taxon>Crustacea</taxon>
        <taxon>Multicrustacea</taxon>
        <taxon>Malacostraca</taxon>
        <taxon>Eumalacostraca</taxon>
        <taxon>Eucarida</taxon>
        <taxon>Decapoda</taxon>
        <taxon>Pleocyemata</taxon>
        <taxon>Brachyura</taxon>
        <taxon>Eubrachyura</taxon>
        <taxon>Portunoidea</taxon>
        <taxon>Portunidae</taxon>
        <taxon>Portuninae</taxon>
        <taxon>Portunus</taxon>
    </lineage>
</organism>
<dbReference type="Proteomes" id="UP000324222">
    <property type="component" value="Unassembled WGS sequence"/>
</dbReference>
<proteinExistence type="predicted"/>